<keyword evidence="2" id="KW-0808">Transferase</keyword>
<dbReference type="Proteomes" id="UP000228496">
    <property type="component" value="Unassembled WGS sequence"/>
</dbReference>
<reference evidence="7 8" key="1">
    <citation type="submission" date="2017-09" db="EMBL/GenBank/DDBJ databases">
        <title>Depth-based differentiation of microbial function through sediment-hosted aquifers and enrichment of novel symbionts in the deep terrestrial subsurface.</title>
        <authorList>
            <person name="Probst A.J."/>
            <person name="Ladd B."/>
            <person name="Jarett J.K."/>
            <person name="Geller-Mcgrath D.E."/>
            <person name="Sieber C.M."/>
            <person name="Emerson J.B."/>
            <person name="Anantharaman K."/>
            <person name="Thomas B.C."/>
            <person name="Malmstrom R."/>
            <person name="Stieglmeier M."/>
            <person name="Klingl A."/>
            <person name="Woyke T."/>
            <person name="Ryan C.M."/>
            <person name="Banfield J.F."/>
        </authorList>
    </citation>
    <scope>NUCLEOTIDE SEQUENCE [LARGE SCALE GENOMIC DNA]</scope>
    <source>
        <strain evidence="7">CG10_big_fil_rev_8_21_14_0_10_36_16</strain>
    </source>
</reference>
<evidence type="ECO:0000256" key="5">
    <source>
        <dbReference type="ARBA" id="ARBA00023315"/>
    </source>
</evidence>
<dbReference type="GO" id="GO:0016755">
    <property type="term" value="F:aminoacyltransferase activity"/>
    <property type="evidence" value="ECO:0007669"/>
    <property type="project" value="InterPro"/>
</dbReference>
<dbReference type="PANTHER" id="PTHR36174:SF1">
    <property type="entry name" value="LIPID II:GLYCINE GLYCYLTRANSFERASE"/>
    <property type="match status" value="1"/>
</dbReference>
<sequence>MFNSNMESFLQSKSWLEFQRHIGRNVFEYHEGEIRAEIIEHDMPYVNKNYLYIPHGPLAVNEDKFSPENFVSYLKKISKEKKYIYIKAEPLSKKISDKLIESGFRKSKKQIQPNKTQILNLEKTEDELLSEMHSKTRYNIRVAKKHSIIVEQHNNVETFWQLLKKTSIKDKFSTHSENYYHKLIDYFKNSDDIQIKIFTAEFNSKPVASALILIFKETGYYLHGASDYNMRAAMAPFVLHWEIIKFLKSAGLKHYDFWGIDEKKWPGVTRFKKGWGGSEIEYFGSFDLPINKLWYWLYIIGKKVL</sequence>
<organism evidence="7 8">
    <name type="scientific">Candidatus Yanofskybacteria bacterium CG10_big_fil_rev_8_21_14_0_10_36_16</name>
    <dbReference type="NCBI Taxonomy" id="1975096"/>
    <lineage>
        <taxon>Bacteria</taxon>
        <taxon>Candidatus Yanofskyibacteriota</taxon>
    </lineage>
</organism>
<dbReference type="GO" id="GO:0071555">
    <property type="term" value="P:cell wall organization"/>
    <property type="evidence" value="ECO:0007669"/>
    <property type="project" value="UniProtKB-KW"/>
</dbReference>
<accession>A0A2J0Q8H3</accession>
<dbReference type="InterPro" id="IPR050644">
    <property type="entry name" value="PG_Glycine_Bridge_Synth"/>
</dbReference>
<dbReference type="PANTHER" id="PTHR36174">
    <property type="entry name" value="LIPID II:GLYCINE GLYCYLTRANSFERASE"/>
    <property type="match status" value="1"/>
</dbReference>
<evidence type="ECO:0000256" key="6">
    <source>
        <dbReference type="ARBA" id="ARBA00023316"/>
    </source>
</evidence>
<gene>
    <name evidence="7" type="ORF">COV29_00045</name>
</gene>
<proteinExistence type="inferred from homology"/>
<protein>
    <recommendedName>
        <fullName evidence="9">BioF2-like acetyltransferase domain-containing protein</fullName>
    </recommendedName>
</protein>
<keyword evidence="6" id="KW-0961">Cell wall biogenesis/degradation</keyword>
<dbReference type="AlphaFoldDB" id="A0A2J0Q8H3"/>
<evidence type="ECO:0000313" key="8">
    <source>
        <dbReference type="Proteomes" id="UP000228496"/>
    </source>
</evidence>
<dbReference type="PROSITE" id="PS51191">
    <property type="entry name" value="FEMABX"/>
    <property type="match status" value="1"/>
</dbReference>
<dbReference type="Gene3D" id="3.40.630.30">
    <property type="match status" value="1"/>
</dbReference>
<dbReference type="EMBL" id="PCXQ01000001">
    <property type="protein sequence ID" value="PJE51537.1"/>
    <property type="molecule type" value="Genomic_DNA"/>
</dbReference>
<evidence type="ECO:0008006" key="9">
    <source>
        <dbReference type="Google" id="ProtNLM"/>
    </source>
</evidence>
<dbReference type="SUPFAM" id="SSF55729">
    <property type="entry name" value="Acyl-CoA N-acyltransferases (Nat)"/>
    <property type="match status" value="2"/>
</dbReference>
<evidence type="ECO:0000256" key="3">
    <source>
        <dbReference type="ARBA" id="ARBA00022960"/>
    </source>
</evidence>
<evidence type="ECO:0000256" key="1">
    <source>
        <dbReference type="ARBA" id="ARBA00009943"/>
    </source>
</evidence>
<evidence type="ECO:0000256" key="4">
    <source>
        <dbReference type="ARBA" id="ARBA00022984"/>
    </source>
</evidence>
<keyword evidence="3" id="KW-0133">Cell shape</keyword>
<comment type="caution">
    <text evidence="7">The sequence shown here is derived from an EMBL/GenBank/DDBJ whole genome shotgun (WGS) entry which is preliminary data.</text>
</comment>
<evidence type="ECO:0000313" key="7">
    <source>
        <dbReference type="EMBL" id="PJE51537.1"/>
    </source>
</evidence>
<comment type="similarity">
    <text evidence="1">Belongs to the FemABX family.</text>
</comment>
<dbReference type="InterPro" id="IPR003447">
    <property type="entry name" value="FEMABX"/>
</dbReference>
<dbReference type="InterPro" id="IPR016181">
    <property type="entry name" value="Acyl_CoA_acyltransferase"/>
</dbReference>
<dbReference type="Pfam" id="PF02388">
    <property type="entry name" value="FemAB"/>
    <property type="match status" value="3"/>
</dbReference>
<dbReference type="GO" id="GO:0009252">
    <property type="term" value="P:peptidoglycan biosynthetic process"/>
    <property type="evidence" value="ECO:0007669"/>
    <property type="project" value="UniProtKB-KW"/>
</dbReference>
<dbReference type="GO" id="GO:0008360">
    <property type="term" value="P:regulation of cell shape"/>
    <property type="evidence" value="ECO:0007669"/>
    <property type="project" value="UniProtKB-KW"/>
</dbReference>
<keyword evidence="4" id="KW-0573">Peptidoglycan synthesis</keyword>
<name>A0A2J0Q8H3_9BACT</name>
<evidence type="ECO:0000256" key="2">
    <source>
        <dbReference type="ARBA" id="ARBA00022679"/>
    </source>
</evidence>
<keyword evidence="5" id="KW-0012">Acyltransferase</keyword>